<feature type="transmembrane region" description="Helical" evidence="2">
    <location>
        <begin position="30"/>
        <end position="47"/>
    </location>
</feature>
<keyword evidence="1" id="KW-0175">Coiled coil</keyword>
<sequence>MVQLISIIVVIVLFVLVIDFIRRGLLKEKYSVLWLILIAVVGLFAVWRDLLDRVAIFVGVQYPPSLLFLMAFIFVLLILLHFSVVISVLTERNKKLAQEVAIIKDELAEVERKLSDNKRKES</sequence>
<feature type="coiled-coil region" evidence="1">
    <location>
        <begin position="86"/>
        <end position="120"/>
    </location>
</feature>
<evidence type="ECO:0000313" key="3">
    <source>
        <dbReference type="EMBL" id="VAW35219.1"/>
    </source>
</evidence>
<dbReference type="InterPro" id="IPR019277">
    <property type="entry name" value="DUF2304"/>
</dbReference>
<dbReference type="EMBL" id="UOEZ01000021">
    <property type="protein sequence ID" value="VAW35219.1"/>
    <property type="molecule type" value="Genomic_DNA"/>
</dbReference>
<evidence type="ECO:0000256" key="2">
    <source>
        <dbReference type="SAM" id="Phobius"/>
    </source>
</evidence>
<name>A0A3B0VEH1_9ZZZZ</name>
<feature type="transmembrane region" description="Helical" evidence="2">
    <location>
        <begin position="67"/>
        <end position="89"/>
    </location>
</feature>
<feature type="transmembrane region" description="Helical" evidence="2">
    <location>
        <begin position="6"/>
        <end position="23"/>
    </location>
</feature>
<keyword evidence="2" id="KW-0812">Transmembrane</keyword>
<organism evidence="3">
    <name type="scientific">hydrothermal vent metagenome</name>
    <dbReference type="NCBI Taxonomy" id="652676"/>
    <lineage>
        <taxon>unclassified sequences</taxon>
        <taxon>metagenomes</taxon>
        <taxon>ecological metagenomes</taxon>
    </lineage>
</organism>
<dbReference type="Pfam" id="PF10066">
    <property type="entry name" value="DUF2304"/>
    <property type="match status" value="1"/>
</dbReference>
<evidence type="ECO:0008006" key="4">
    <source>
        <dbReference type="Google" id="ProtNLM"/>
    </source>
</evidence>
<keyword evidence="2" id="KW-0472">Membrane</keyword>
<proteinExistence type="predicted"/>
<protein>
    <recommendedName>
        <fullName evidence="4">DUF2304 domain-containing protein</fullName>
    </recommendedName>
</protein>
<evidence type="ECO:0000256" key="1">
    <source>
        <dbReference type="SAM" id="Coils"/>
    </source>
</evidence>
<gene>
    <name evidence="3" type="ORF">MNBD_DELTA02-144</name>
</gene>
<keyword evidence="2" id="KW-1133">Transmembrane helix</keyword>
<dbReference type="AlphaFoldDB" id="A0A3B0VEH1"/>
<reference evidence="3" key="1">
    <citation type="submission" date="2018-06" db="EMBL/GenBank/DDBJ databases">
        <authorList>
            <person name="Zhirakovskaya E."/>
        </authorList>
    </citation>
    <scope>NUCLEOTIDE SEQUENCE</scope>
</reference>
<accession>A0A3B0VEH1</accession>